<sequence length="222" mass="24958">MAPLILYNHDASPPCCLVRIVADEIGVDLEKVHVVDIEKEMGTPERLQINPQRTIPALVDNGLNIAESRAIVTYLVSKYAKDDSLYPKDVQKRVLVDQRLFFDQDFYNRILNTMTPTFSGAPLSQSDVDKVNDGLDTLNRMLEGKQWLAGDKITVADYATTVSLAALEFNPKSGINPARHSNIAQWISRVEGSSAKVAENMKIYRKAIKTYIEDFKKQKSQK</sequence>
<dbReference type="GO" id="GO:0004364">
    <property type="term" value="F:glutathione transferase activity"/>
    <property type="evidence" value="ECO:0007669"/>
    <property type="project" value="UniProtKB-EC"/>
</dbReference>
<dbReference type="InterPro" id="IPR036282">
    <property type="entry name" value="Glutathione-S-Trfase_C_sf"/>
</dbReference>
<name>A0A6G7K2Y6_9ORTH</name>
<dbReference type="InterPro" id="IPR004046">
    <property type="entry name" value="GST_C"/>
</dbReference>
<evidence type="ECO:0000256" key="1">
    <source>
        <dbReference type="ARBA" id="ARBA00011738"/>
    </source>
</evidence>
<dbReference type="PROSITE" id="PS50405">
    <property type="entry name" value="GST_CTER"/>
    <property type="match status" value="1"/>
</dbReference>
<organism evidence="4">
    <name type="scientific">Xenocatantops brachycerus</name>
    <dbReference type="NCBI Taxonomy" id="227619"/>
    <lineage>
        <taxon>Eukaryota</taxon>
        <taxon>Metazoa</taxon>
        <taxon>Ecdysozoa</taxon>
        <taxon>Arthropoda</taxon>
        <taxon>Hexapoda</taxon>
        <taxon>Insecta</taxon>
        <taxon>Pterygota</taxon>
        <taxon>Neoptera</taxon>
        <taxon>Polyneoptera</taxon>
        <taxon>Orthoptera</taxon>
        <taxon>Caelifera</taxon>
        <taxon>Acrididea</taxon>
        <taxon>Acridomorpha</taxon>
        <taxon>Acridoidea</taxon>
        <taxon>Acrididae</taxon>
        <taxon>Catantopinae</taxon>
        <taxon>Xenocatantops</taxon>
    </lineage>
</organism>
<protein>
    <submittedName>
        <fullName evidence="4">Glutathione-S transferase delta6</fullName>
        <ecNumber evidence="4">2.5.1.18</ecNumber>
    </submittedName>
</protein>
<feature type="domain" description="GST C-terminal" evidence="3">
    <location>
        <begin position="89"/>
        <end position="212"/>
    </location>
</feature>
<accession>A0A6G7K2Y6</accession>
<feature type="domain" description="GST N-terminal" evidence="2">
    <location>
        <begin position="2"/>
        <end position="83"/>
    </location>
</feature>
<dbReference type="EC" id="2.5.1.18" evidence="4"/>
<reference evidence="4" key="1">
    <citation type="submission" date="2019-07" db="EMBL/GenBank/DDBJ databases">
        <authorList>
            <person name="Ma G."/>
        </authorList>
    </citation>
    <scope>NUCLEOTIDE SEQUENCE</scope>
</reference>
<dbReference type="Gene3D" id="1.20.1050.10">
    <property type="match status" value="1"/>
</dbReference>
<dbReference type="SFLD" id="SFLDG00358">
    <property type="entry name" value="Main_(cytGST)"/>
    <property type="match status" value="1"/>
</dbReference>
<dbReference type="SUPFAM" id="SSF52833">
    <property type="entry name" value="Thioredoxin-like"/>
    <property type="match status" value="1"/>
</dbReference>
<dbReference type="AlphaFoldDB" id="A0A6G7K2Y6"/>
<dbReference type="CDD" id="cd03177">
    <property type="entry name" value="GST_C_Delta_Epsilon"/>
    <property type="match status" value="1"/>
</dbReference>
<dbReference type="Gene3D" id="3.40.30.10">
    <property type="entry name" value="Glutaredoxin"/>
    <property type="match status" value="1"/>
</dbReference>
<dbReference type="InterPro" id="IPR010987">
    <property type="entry name" value="Glutathione-S-Trfase_C-like"/>
</dbReference>
<dbReference type="SUPFAM" id="SSF47616">
    <property type="entry name" value="GST C-terminal domain-like"/>
    <property type="match status" value="1"/>
</dbReference>
<dbReference type="PANTHER" id="PTHR43969:SF9">
    <property type="entry name" value="GLUTATHIONE S TRANSFERASE D10, ISOFORM A-RELATED"/>
    <property type="match status" value="1"/>
</dbReference>
<keyword evidence="4" id="KW-0808">Transferase</keyword>
<proteinExistence type="evidence at transcript level"/>
<evidence type="ECO:0000259" key="3">
    <source>
        <dbReference type="PROSITE" id="PS50405"/>
    </source>
</evidence>
<dbReference type="PROSITE" id="PS50404">
    <property type="entry name" value="GST_NTER"/>
    <property type="match status" value="1"/>
</dbReference>
<dbReference type="InterPro" id="IPR004045">
    <property type="entry name" value="Glutathione_S-Trfase_N"/>
</dbReference>
<evidence type="ECO:0000313" key="4">
    <source>
        <dbReference type="EMBL" id="QII57453.1"/>
    </source>
</evidence>
<dbReference type="EMBL" id="MN226993">
    <property type="protein sequence ID" value="QII57453.1"/>
    <property type="molecule type" value="mRNA"/>
</dbReference>
<comment type="subunit">
    <text evidence="1">Homodimer.</text>
</comment>
<dbReference type="InterPro" id="IPR036249">
    <property type="entry name" value="Thioredoxin-like_sf"/>
</dbReference>
<evidence type="ECO:0000259" key="2">
    <source>
        <dbReference type="PROSITE" id="PS50404"/>
    </source>
</evidence>
<dbReference type="Pfam" id="PF00043">
    <property type="entry name" value="GST_C"/>
    <property type="match status" value="1"/>
</dbReference>
<dbReference type="GO" id="GO:0006749">
    <property type="term" value="P:glutathione metabolic process"/>
    <property type="evidence" value="ECO:0007669"/>
    <property type="project" value="TreeGrafter"/>
</dbReference>
<dbReference type="SFLD" id="SFLDS00019">
    <property type="entry name" value="Glutathione_Transferase_(cytos"/>
    <property type="match status" value="1"/>
</dbReference>
<dbReference type="FunFam" id="1.20.1050.10:FF:000007">
    <property type="entry name" value="Glutathione S-transferase 1-1"/>
    <property type="match status" value="1"/>
</dbReference>
<dbReference type="InterPro" id="IPR040079">
    <property type="entry name" value="Glutathione_S-Trfase"/>
</dbReference>
<dbReference type="Pfam" id="PF13417">
    <property type="entry name" value="GST_N_3"/>
    <property type="match status" value="1"/>
</dbReference>
<dbReference type="PANTHER" id="PTHR43969">
    <property type="entry name" value="GLUTATHIONE S TRANSFERASE D10, ISOFORM A-RELATED"/>
    <property type="match status" value="1"/>
</dbReference>